<sequence length="80" mass="9276">MSDIMTLSIFHHGCHCLRNKNQLYQSLKSWPVVKCRWRSSHIMLMAMIAHHVGDDHGDQHHEESVVCDSRLCVSHMSKHA</sequence>
<dbReference type="Proteomes" id="UP000024635">
    <property type="component" value="Unassembled WGS sequence"/>
</dbReference>
<protein>
    <submittedName>
        <fullName evidence="1">Uncharacterized protein</fullName>
    </submittedName>
</protein>
<accession>A0A016UQA9</accession>
<comment type="caution">
    <text evidence="1">The sequence shown here is derived from an EMBL/GenBank/DDBJ whole genome shotgun (WGS) entry which is preliminary data.</text>
</comment>
<name>A0A016UQA9_9BILA</name>
<organism evidence="1 2">
    <name type="scientific">Ancylostoma ceylanicum</name>
    <dbReference type="NCBI Taxonomy" id="53326"/>
    <lineage>
        <taxon>Eukaryota</taxon>
        <taxon>Metazoa</taxon>
        <taxon>Ecdysozoa</taxon>
        <taxon>Nematoda</taxon>
        <taxon>Chromadorea</taxon>
        <taxon>Rhabditida</taxon>
        <taxon>Rhabditina</taxon>
        <taxon>Rhabditomorpha</taxon>
        <taxon>Strongyloidea</taxon>
        <taxon>Ancylostomatidae</taxon>
        <taxon>Ancylostomatinae</taxon>
        <taxon>Ancylostoma</taxon>
    </lineage>
</organism>
<gene>
    <name evidence="1" type="primary">Acey_s0030.g2145</name>
    <name evidence="1" type="ORF">Y032_0030g2145</name>
</gene>
<keyword evidence="2" id="KW-1185">Reference proteome</keyword>
<evidence type="ECO:0000313" key="1">
    <source>
        <dbReference type="EMBL" id="EYC17574.1"/>
    </source>
</evidence>
<proteinExistence type="predicted"/>
<dbReference type="AlphaFoldDB" id="A0A016UQA9"/>
<reference evidence="2" key="1">
    <citation type="journal article" date="2015" name="Nat. Genet.">
        <title>The genome and transcriptome of the zoonotic hookworm Ancylostoma ceylanicum identify infection-specific gene families.</title>
        <authorList>
            <person name="Schwarz E.M."/>
            <person name="Hu Y."/>
            <person name="Antoshechkin I."/>
            <person name="Miller M.M."/>
            <person name="Sternberg P.W."/>
            <person name="Aroian R.V."/>
        </authorList>
    </citation>
    <scope>NUCLEOTIDE SEQUENCE</scope>
    <source>
        <strain evidence="2">HY135</strain>
    </source>
</reference>
<evidence type="ECO:0000313" key="2">
    <source>
        <dbReference type="Proteomes" id="UP000024635"/>
    </source>
</evidence>
<dbReference type="EMBL" id="JARK01001366">
    <property type="protein sequence ID" value="EYC17574.1"/>
    <property type="molecule type" value="Genomic_DNA"/>
</dbReference>